<reference evidence="5" key="1">
    <citation type="journal article" date="2023" name="Insect Mol. Biol.">
        <title>Genome sequencing provides insights into the evolution of gene families encoding plant cell wall-degrading enzymes in longhorned beetles.</title>
        <authorList>
            <person name="Shin N.R."/>
            <person name="Okamura Y."/>
            <person name="Kirsch R."/>
            <person name="Pauchet Y."/>
        </authorList>
    </citation>
    <scope>NUCLEOTIDE SEQUENCE</scope>
    <source>
        <strain evidence="5">RBIC_L_NR</strain>
    </source>
</reference>
<dbReference type="EMBL" id="JANEYF010005969">
    <property type="protein sequence ID" value="KAJ8926222.1"/>
    <property type="molecule type" value="Genomic_DNA"/>
</dbReference>
<keyword evidence="1" id="KW-1015">Disulfide bond</keyword>
<feature type="region of interest" description="Disordered" evidence="3">
    <location>
        <begin position="347"/>
        <end position="372"/>
    </location>
</feature>
<evidence type="ECO:0000256" key="2">
    <source>
        <dbReference type="ARBA" id="ARBA00023319"/>
    </source>
</evidence>
<name>A0AAV8WI44_9CUCU</name>
<dbReference type="SMART" id="SM00409">
    <property type="entry name" value="IG"/>
    <property type="match status" value="1"/>
</dbReference>
<feature type="domain" description="Ig-like" evidence="4">
    <location>
        <begin position="481"/>
        <end position="621"/>
    </location>
</feature>
<dbReference type="AlphaFoldDB" id="A0AAV8WI44"/>
<feature type="compositionally biased region" description="Pro residues" evidence="3">
    <location>
        <begin position="357"/>
        <end position="368"/>
    </location>
</feature>
<dbReference type="InterPro" id="IPR029526">
    <property type="entry name" value="PGBD"/>
</dbReference>
<evidence type="ECO:0000313" key="5">
    <source>
        <dbReference type="EMBL" id="KAJ8926222.1"/>
    </source>
</evidence>
<keyword evidence="6" id="KW-1185">Reference proteome</keyword>
<proteinExistence type="predicted"/>
<accession>A0AAV8WI44</accession>
<dbReference type="Pfam" id="PF07679">
    <property type="entry name" value="I-set"/>
    <property type="match status" value="1"/>
</dbReference>
<evidence type="ECO:0000256" key="3">
    <source>
        <dbReference type="SAM" id="MobiDB-lite"/>
    </source>
</evidence>
<dbReference type="InterPro" id="IPR003599">
    <property type="entry name" value="Ig_sub"/>
</dbReference>
<evidence type="ECO:0000259" key="4">
    <source>
        <dbReference type="PROSITE" id="PS50835"/>
    </source>
</evidence>
<evidence type="ECO:0000256" key="1">
    <source>
        <dbReference type="ARBA" id="ARBA00023157"/>
    </source>
</evidence>
<comment type="caution">
    <text evidence="5">The sequence shown here is derived from an EMBL/GenBank/DDBJ whole genome shotgun (WGS) entry which is preliminary data.</text>
</comment>
<dbReference type="InterPro" id="IPR007110">
    <property type="entry name" value="Ig-like_dom"/>
</dbReference>
<dbReference type="CDD" id="cd00096">
    <property type="entry name" value="Ig"/>
    <property type="match status" value="1"/>
</dbReference>
<dbReference type="InterPro" id="IPR013783">
    <property type="entry name" value="Ig-like_fold"/>
</dbReference>
<dbReference type="PROSITE" id="PS50835">
    <property type="entry name" value="IG_LIKE"/>
    <property type="match status" value="1"/>
</dbReference>
<organism evidence="5 6">
    <name type="scientific">Rhamnusium bicolor</name>
    <dbReference type="NCBI Taxonomy" id="1586634"/>
    <lineage>
        <taxon>Eukaryota</taxon>
        <taxon>Metazoa</taxon>
        <taxon>Ecdysozoa</taxon>
        <taxon>Arthropoda</taxon>
        <taxon>Hexapoda</taxon>
        <taxon>Insecta</taxon>
        <taxon>Pterygota</taxon>
        <taxon>Neoptera</taxon>
        <taxon>Endopterygota</taxon>
        <taxon>Coleoptera</taxon>
        <taxon>Polyphaga</taxon>
        <taxon>Cucujiformia</taxon>
        <taxon>Chrysomeloidea</taxon>
        <taxon>Cerambycidae</taxon>
        <taxon>Lepturinae</taxon>
        <taxon>Rhagiini</taxon>
        <taxon>Rhamnusium</taxon>
    </lineage>
</organism>
<dbReference type="PANTHER" id="PTHR47272">
    <property type="entry name" value="DDE_TNP_1_7 DOMAIN-CONTAINING PROTEIN"/>
    <property type="match status" value="1"/>
</dbReference>
<evidence type="ECO:0000313" key="6">
    <source>
        <dbReference type="Proteomes" id="UP001162156"/>
    </source>
</evidence>
<dbReference type="InterPro" id="IPR013098">
    <property type="entry name" value="Ig_I-set"/>
</dbReference>
<dbReference type="SMART" id="SM00408">
    <property type="entry name" value="IGc2"/>
    <property type="match status" value="1"/>
</dbReference>
<sequence length="651" mass="74629">MFVNINSKPGVIEETYGDLVDADGEVQNDDYDDADYDGGDDTDETTPDENNDTVKNYESNAEFRTKPQVFIAQIGDTILLPCETSDPGLTPDEEKNLLLLMEDDISDISVDLESSDDEHFLNNARELLSDSGPTLLNDLIANASFEIDHTSSDEEDNLPLSTFVKKNTNISKKKKTNCIWEKFDIQRVNSYCNVTFTNGARDLDMTPLAYFKLFFDDGIINNIVEQTNLYSVQKTGHSVNTSYTEMCQYFGINILSGIIRMPSYRMYWAQETRIPVIADAMSRNRFEKLRSMLHLADNSQMKSREDPEYDKCLKQRGEIKYKKLLVFRSEIAHALLQKDVNILYRKRGRPTNETVPSPTPPPKRPVNPTPINDVRYDNLGHWPQHQEPKKDAETARLFMQELSVANFKIYVVLVWQKNENEFLYQGDVAMRNFPNMKKYSNGTLAINITSEKDFGKYACKMMISQNNSPYIIHTIVPPTAPKIIAITSADNKTVYQVRETLKLTCLASGYPKPKITWHRDNERLGIEDKPVVSIEKYIVNSDKEHDTELKCTVHAYPVPFVVWKKNGKNIKENAPKVILKRRLNNIENILIIRNLTDEDFGSYTCSAKNKFDKVEKSIKVVKTPVVQEFVKPDKANRDVKESFAYVVYQNI</sequence>
<dbReference type="PANTHER" id="PTHR47272:SF1">
    <property type="entry name" value="PIGGYBAC TRANSPOSABLE ELEMENT-DERIVED PROTEIN 3-LIKE"/>
    <property type="match status" value="1"/>
</dbReference>
<gene>
    <name evidence="5" type="ORF">NQ314_021431</name>
</gene>
<feature type="compositionally biased region" description="Acidic residues" evidence="3">
    <location>
        <begin position="23"/>
        <end position="51"/>
    </location>
</feature>
<dbReference type="InterPro" id="IPR003598">
    <property type="entry name" value="Ig_sub2"/>
</dbReference>
<dbReference type="Proteomes" id="UP001162156">
    <property type="component" value="Unassembled WGS sequence"/>
</dbReference>
<dbReference type="Gene3D" id="2.60.40.10">
    <property type="entry name" value="Immunoglobulins"/>
    <property type="match status" value="2"/>
</dbReference>
<dbReference type="SUPFAM" id="SSF48726">
    <property type="entry name" value="Immunoglobulin"/>
    <property type="match status" value="1"/>
</dbReference>
<dbReference type="FunFam" id="2.60.40.10:FF:000032">
    <property type="entry name" value="palladin isoform X1"/>
    <property type="match status" value="1"/>
</dbReference>
<dbReference type="InterPro" id="IPR036179">
    <property type="entry name" value="Ig-like_dom_sf"/>
</dbReference>
<feature type="region of interest" description="Disordered" evidence="3">
    <location>
        <begin position="23"/>
        <end position="59"/>
    </location>
</feature>
<protein>
    <recommendedName>
        <fullName evidence="4">Ig-like domain-containing protein</fullName>
    </recommendedName>
</protein>
<keyword evidence="2" id="KW-0393">Immunoglobulin domain</keyword>
<dbReference type="Pfam" id="PF13843">
    <property type="entry name" value="DDE_Tnp_1_7"/>
    <property type="match status" value="1"/>
</dbReference>